<protein>
    <recommendedName>
        <fullName evidence="3">Transposase</fullName>
    </recommendedName>
</protein>
<keyword evidence="2" id="KW-1185">Reference proteome</keyword>
<comment type="caution">
    <text evidence="1">The sequence shown here is derived from an EMBL/GenBank/DDBJ whole genome shotgun (WGS) entry which is preliminary data.</text>
</comment>
<evidence type="ECO:0000313" key="2">
    <source>
        <dbReference type="Proteomes" id="UP000838748"/>
    </source>
</evidence>
<dbReference type="Proteomes" id="UP000838748">
    <property type="component" value="Unassembled WGS sequence"/>
</dbReference>
<proteinExistence type="predicted"/>
<organism evidence="1 2">
    <name type="scientific">Vibrio marisflavi CECT 7928</name>
    <dbReference type="NCBI Taxonomy" id="634439"/>
    <lineage>
        <taxon>Bacteria</taxon>
        <taxon>Pseudomonadati</taxon>
        <taxon>Pseudomonadota</taxon>
        <taxon>Gammaproteobacteria</taxon>
        <taxon>Vibrionales</taxon>
        <taxon>Vibrionaceae</taxon>
        <taxon>Vibrio</taxon>
    </lineage>
</organism>
<evidence type="ECO:0000313" key="1">
    <source>
        <dbReference type="EMBL" id="CAH0536664.1"/>
    </source>
</evidence>
<accession>A0ABM8ZZW2</accession>
<sequence length="72" mass="8638">MHRVSLTVNSTSYYFVNLTNKRTSIGNRYPFNVTKLLYESFSRFLDNELVKYFVIYNYVCSKSPKYNLTKLF</sequence>
<name>A0ABM8ZZW2_9VIBR</name>
<dbReference type="EMBL" id="CAKLDM010000001">
    <property type="protein sequence ID" value="CAH0536664.1"/>
    <property type="molecule type" value="Genomic_DNA"/>
</dbReference>
<reference evidence="1" key="1">
    <citation type="submission" date="2021-11" db="EMBL/GenBank/DDBJ databases">
        <authorList>
            <person name="Rodrigo-Torres L."/>
            <person name="Arahal R. D."/>
            <person name="Lucena T."/>
        </authorList>
    </citation>
    <scope>NUCLEOTIDE SEQUENCE</scope>
    <source>
        <strain evidence="1">CECT 7928</strain>
    </source>
</reference>
<gene>
    <name evidence="1" type="ORF">VMF7928_00618</name>
</gene>
<evidence type="ECO:0008006" key="3">
    <source>
        <dbReference type="Google" id="ProtNLM"/>
    </source>
</evidence>